<dbReference type="SMART" id="SM00825">
    <property type="entry name" value="PKS_KS"/>
    <property type="match status" value="1"/>
</dbReference>
<feature type="active site" description="For beta-ketoacyl synthase activity" evidence="9">
    <location>
        <position position="191"/>
    </location>
</feature>
<evidence type="ECO:0000256" key="3">
    <source>
        <dbReference type="ARBA" id="ARBA00022679"/>
    </source>
</evidence>
<dbReference type="InterPro" id="IPR018201">
    <property type="entry name" value="Ketoacyl_synth_AS"/>
</dbReference>
<comment type="similarity">
    <text evidence="1 8 10">Belongs to the thiolase-like superfamily. Beta-ketoacyl-ACP synthases family.</text>
</comment>
<proteinExistence type="inferred from homology"/>
<dbReference type="InterPro" id="IPR014030">
    <property type="entry name" value="Ketoacyl_synth_N"/>
</dbReference>
<evidence type="ECO:0000313" key="14">
    <source>
        <dbReference type="Proteomes" id="UP001567538"/>
    </source>
</evidence>
<evidence type="ECO:0000256" key="9">
    <source>
        <dbReference type="PIRSR" id="PIRSR000447-1"/>
    </source>
</evidence>
<evidence type="ECO:0000256" key="2">
    <source>
        <dbReference type="ARBA" id="ARBA00022516"/>
    </source>
</evidence>
<evidence type="ECO:0000256" key="5">
    <source>
        <dbReference type="ARBA" id="ARBA00023098"/>
    </source>
</evidence>
<keyword evidence="7 13" id="KW-0012">Acyltransferase</keyword>
<dbReference type="Gene3D" id="3.40.47.10">
    <property type="match status" value="1"/>
</dbReference>
<dbReference type="InterPro" id="IPR000794">
    <property type="entry name" value="Beta-ketoacyl_synthase"/>
</dbReference>
<keyword evidence="5" id="KW-0443">Lipid metabolism</keyword>
<reference evidence="13 14" key="1">
    <citation type="submission" date="2024-06" db="EMBL/GenBank/DDBJ databases">
        <title>A chromosome level genome sequence of Diviner's sage (Salvia divinorum).</title>
        <authorList>
            <person name="Ford S.A."/>
            <person name="Ro D.-K."/>
            <person name="Ness R.W."/>
            <person name="Phillips M.A."/>
        </authorList>
    </citation>
    <scope>NUCLEOTIDE SEQUENCE [LARGE SCALE GENOMIC DNA]</scope>
    <source>
        <strain evidence="13">SAF-2024a</strain>
        <tissue evidence="13">Leaf</tissue>
    </source>
</reference>
<accession>A0ABD1IKF9</accession>
<dbReference type="Pfam" id="PF02801">
    <property type="entry name" value="Ketoacyl-synt_C"/>
    <property type="match status" value="1"/>
</dbReference>
<keyword evidence="6 8" id="KW-0275">Fatty acid biosynthesis</keyword>
<dbReference type="Pfam" id="PF00109">
    <property type="entry name" value="ketoacyl-synt"/>
    <property type="match status" value="1"/>
</dbReference>
<evidence type="ECO:0000256" key="11">
    <source>
        <dbReference type="SAM" id="MobiDB-lite"/>
    </source>
</evidence>
<gene>
    <name evidence="13" type="primary">KAS1</name>
    <name evidence="13" type="ORF">AAHA92_00702</name>
</gene>
<feature type="domain" description="Ketosynthase family 3 (KS3)" evidence="12">
    <location>
        <begin position="1"/>
        <end position="437"/>
    </location>
</feature>
<dbReference type="InterPro" id="IPR020841">
    <property type="entry name" value="PKS_Beta-ketoAc_synthase_dom"/>
</dbReference>
<sequence>MSSIACAVSSTLLPNRSCKESRSIHRHNSLNVTSTARHEKIKSMASPTVSSPKRETDPKKRIVITGMGLVSISLLRLGGRYAASVRRDTSTGRLIVVSMIAGDIAGKRALDDAALGNQVVETMDKTRMGVLVGSGMGNQTGFTNGVEALLEKGNKKISPFFTPYSLSNMGSALLAMDTGLTGPTYSIAAACATANYCFHAAANHIRRGDADVMVAGGTDAAVVPLGVGGCIACRALSHRNHEPHKASRPWDIHRDGFVMGEGAAVLVMESMEHAMKRGVRVHAEYLGGAATCDAHHLTNPRPDGLVVASCIIKALKDAGVSAEEVNYVNAHATSTPAGDLAEVKAVNRVFKNTPNLKMNATKSMIGHGLGAAGGLEAIATIKAINTGWLHPTLNQDELEDEVTIDTVPYVKKQHKVNVAISNSFGFGGHNSVVVFAPFNY</sequence>
<evidence type="ECO:0000256" key="7">
    <source>
        <dbReference type="ARBA" id="ARBA00023315"/>
    </source>
</evidence>
<name>A0ABD1IKF9_SALDI</name>
<dbReference type="EMBL" id="JBEAFC010000001">
    <property type="protein sequence ID" value="KAL1569194.1"/>
    <property type="molecule type" value="Genomic_DNA"/>
</dbReference>
<evidence type="ECO:0000313" key="13">
    <source>
        <dbReference type="EMBL" id="KAL1569194.1"/>
    </source>
</evidence>
<evidence type="ECO:0000256" key="10">
    <source>
        <dbReference type="RuleBase" id="RU003694"/>
    </source>
</evidence>
<evidence type="ECO:0000256" key="6">
    <source>
        <dbReference type="ARBA" id="ARBA00023160"/>
    </source>
</evidence>
<evidence type="ECO:0000256" key="1">
    <source>
        <dbReference type="ARBA" id="ARBA00008467"/>
    </source>
</evidence>
<dbReference type="PANTHER" id="PTHR11712:SF330">
    <property type="entry name" value="BETA-KETOACYL-[ACYL-CARRIER-PROTEIN] SYNTHASE I"/>
    <property type="match status" value="1"/>
</dbReference>
<dbReference type="Proteomes" id="UP001567538">
    <property type="component" value="Unassembled WGS sequence"/>
</dbReference>
<protein>
    <recommendedName>
        <fullName evidence="8">3-oxoacyl-[acyl-carrier-protein] synthase</fullName>
    </recommendedName>
</protein>
<organism evidence="13 14">
    <name type="scientific">Salvia divinorum</name>
    <name type="common">Maria pastora</name>
    <name type="synonym">Diviner's sage</name>
    <dbReference type="NCBI Taxonomy" id="28513"/>
    <lineage>
        <taxon>Eukaryota</taxon>
        <taxon>Viridiplantae</taxon>
        <taxon>Streptophyta</taxon>
        <taxon>Embryophyta</taxon>
        <taxon>Tracheophyta</taxon>
        <taxon>Spermatophyta</taxon>
        <taxon>Magnoliopsida</taxon>
        <taxon>eudicotyledons</taxon>
        <taxon>Gunneridae</taxon>
        <taxon>Pentapetalae</taxon>
        <taxon>asterids</taxon>
        <taxon>lamiids</taxon>
        <taxon>Lamiales</taxon>
        <taxon>Lamiaceae</taxon>
        <taxon>Nepetoideae</taxon>
        <taxon>Mentheae</taxon>
        <taxon>Salviinae</taxon>
        <taxon>Salvia</taxon>
        <taxon>Salvia subgen. Calosphace</taxon>
    </lineage>
</organism>
<dbReference type="PIRSF" id="PIRSF000447">
    <property type="entry name" value="KAS_II"/>
    <property type="match status" value="1"/>
</dbReference>
<dbReference type="AlphaFoldDB" id="A0ABD1IKF9"/>
<dbReference type="GO" id="GO:0016746">
    <property type="term" value="F:acyltransferase activity"/>
    <property type="evidence" value="ECO:0007669"/>
    <property type="project" value="UniProtKB-KW"/>
</dbReference>
<dbReference type="InterPro" id="IPR014031">
    <property type="entry name" value="Ketoacyl_synth_C"/>
</dbReference>
<dbReference type="InterPro" id="IPR017568">
    <property type="entry name" value="3-oxoacyl-ACP_synth-2"/>
</dbReference>
<dbReference type="PROSITE" id="PS52004">
    <property type="entry name" value="KS3_2"/>
    <property type="match status" value="1"/>
</dbReference>
<dbReference type="CDD" id="cd00834">
    <property type="entry name" value="KAS_I_II"/>
    <property type="match status" value="1"/>
</dbReference>
<dbReference type="GO" id="GO:0006633">
    <property type="term" value="P:fatty acid biosynthetic process"/>
    <property type="evidence" value="ECO:0007669"/>
    <property type="project" value="UniProtKB-KW"/>
</dbReference>
<dbReference type="PROSITE" id="PS00606">
    <property type="entry name" value="KS3_1"/>
    <property type="match status" value="1"/>
</dbReference>
<dbReference type="InterPro" id="IPR016039">
    <property type="entry name" value="Thiolase-like"/>
</dbReference>
<keyword evidence="14" id="KW-1185">Reference proteome</keyword>
<comment type="caution">
    <text evidence="13">The sequence shown here is derived from an EMBL/GenBank/DDBJ whole genome shotgun (WGS) entry which is preliminary data.</text>
</comment>
<evidence type="ECO:0000256" key="4">
    <source>
        <dbReference type="ARBA" id="ARBA00022832"/>
    </source>
</evidence>
<dbReference type="PANTHER" id="PTHR11712">
    <property type="entry name" value="POLYKETIDE SYNTHASE-RELATED"/>
    <property type="match status" value="1"/>
</dbReference>
<dbReference type="SUPFAM" id="SSF53901">
    <property type="entry name" value="Thiolase-like"/>
    <property type="match status" value="2"/>
</dbReference>
<dbReference type="NCBIfam" id="NF005589">
    <property type="entry name" value="PRK07314.1"/>
    <property type="match status" value="1"/>
</dbReference>
<evidence type="ECO:0000259" key="12">
    <source>
        <dbReference type="PROSITE" id="PS52004"/>
    </source>
</evidence>
<evidence type="ECO:0000256" key="8">
    <source>
        <dbReference type="PIRNR" id="PIRNR000447"/>
    </source>
</evidence>
<feature type="region of interest" description="Disordered" evidence="11">
    <location>
        <begin position="19"/>
        <end position="58"/>
    </location>
</feature>
<keyword evidence="3 8" id="KW-0808">Transferase</keyword>
<keyword evidence="4" id="KW-0276">Fatty acid metabolism</keyword>
<keyword evidence="2 8" id="KW-0444">Lipid biosynthesis</keyword>